<dbReference type="PANTHER" id="PTHR43840">
    <property type="entry name" value="MITOCHONDRIAL METAL TRANSPORTER 1-RELATED"/>
    <property type="match status" value="1"/>
</dbReference>
<evidence type="ECO:0000256" key="3">
    <source>
        <dbReference type="ARBA" id="ARBA00022692"/>
    </source>
</evidence>
<organism evidence="8">
    <name type="scientific">Fulvimarina pelagi</name>
    <dbReference type="NCBI Taxonomy" id="217511"/>
    <lineage>
        <taxon>Bacteria</taxon>
        <taxon>Pseudomonadati</taxon>
        <taxon>Pseudomonadota</taxon>
        <taxon>Alphaproteobacteria</taxon>
        <taxon>Hyphomicrobiales</taxon>
        <taxon>Aurantimonadaceae</taxon>
        <taxon>Fulvimarina</taxon>
    </lineage>
</organism>
<evidence type="ECO:0000256" key="6">
    <source>
        <dbReference type="SAM" id="Phobius"/>
    </source>
</evidence>
<dbReference type="GO" id="GO:0015341">
    <property type="term" value="F:zinc efflux antiporter activity"/>
    <property type="evidence" value="ECO:0007669"/>
    <property type="project" value="TreeGrafter"/>
</dbReference>
<keyword evidence="5 6" id="KW-0472">Membrane</keyword>
<dbReference type="GO" id="GO:0006882">
    <property type="term" value="P:intracellular zinc ion homeostasis"/>
    <property type="evidence" value="ECO:0007669"/>
    <property type="project" value="TreeGrafter"/>
</dbReference>
<evidence type="ECO:0000256" key="5">
    <source>
        <dbReference type="ARBA" id="ARBA00023136"/>
    </source>
</evidence>
<dbReference type="GO" id="GO:0005886">
    <property type="term" value="C:plasma membrane"/>
    <property type="evidence" value="ECO:0007669"/>
    <property type="project" value="TreeGrafter"/>
</dbReference>
<feature type="transmembrane region" description="Helical" evidence="6">
    <location>
        <begin position="126"/>
        <end position="147"/>
    </location>
</feature>
<evidence type="ECO:0000256" key="2">
    <source>
        <dbReference type="ARBA" id="ARBA00022448"/>
    </source>
</evidence>
<dbReference type="AlphaFoldDB" id="A0A0P0ZA93"/>
<evidence type="ECO:0000256" key="1">
    <source>
        <dbReference type="ARBA" id="ARBA00004141"/>
    </source>
</evidence>
<dbReference type="InterPro" id="IPR050291">
    <property type="entry name" value="CDF_Transporter"/>
</dbReference>
<feature type="transmembrane region" description="Helical" evidence="6">
    <location>
        <begin position="15"/>
        <end position="36"/>
    </location>
</feature>
<dbReference type="GO" id="GO:0015093">
    <property type="term" value="F:ferrous iron transmembrane transporter activity"/>
    <property type="evidence" value="ECO:0007669"/>
    <property type="project" value="TreeGrafter"/>
</dbReference>
<keyword evidence="4 6" id="KW-1133">Transmembrane helix</keyword>
<reference evidence="8" key="1">
    <citation type="journal article" date="2015" name="Proc. Natl. Acad. Sci. U.S.A.">
        <title>Bacterial clade with the ribosomal RNA operon on a small plasmid rather than the chromosome.</title>
        <authorList>
            <person name="Anda M."/>
            <person name="Ohtsubo Y."/>
            <person name="Okubo T."/>
            <person name="Sugawara M."/>
            <person name="Nagata Y."/>
            <person name="Tsuda M."/>
            <person name="Minamisawa K."/>
            <person name="Mitsui H."/>
        </authorList>
    </citation>
    <scope>NUCLEOTIDE SEQUENCE</scope>
    <source>
        <strain evidence="8">DSM 15513</strain>
    </source>
</reference>
<evidence type="ECO:0000259" key="7">
    <source>
        <dbReference type="Pfam" id="PF01545"/>
    </source>
</evidence>
<sequence>MTHKHSRTKTLEGRALLAAMWGNLVMGVLGVAAAILSNSSAVLLDGLFSLIGFASALLARRIIRRVDAGPDRIRPYGYAADEAIFSTFRALSLLGLILFAAVSAGLRIVDFALGKPVPTVDFGPVLVYFVVISLICFSLWLVHWLTYRATGRTSQILRLEARAALSDGILTIAAGIGMAAVYFLRDGVLAPIAAIGDSLVVLVLCLVIVGQYGRDLFASVGELAGVTARPAIVAKVRRSLRGAVREDGGRIIDMSVMKIGRDHFVTVYYDPLRPIAAETVDSLNLRMIRDVSAELAHAEVLVCVSRYPRRWPEHINPHGANA</sequence>
<accession>A0A0P0ZA93</accession>
<feature type="transmembrane region" description="Helical" evidence="6">
    <location>
        <begin position="159"/>
        <end position="182"/>
    </location>
</feature>
<feature type="transmembrane region" description="Helical" evidence="6">
    <location>
        <begin position="83"/>
        <end position="106"/>
    </location>
</feature>
<dbReference type="RefSeq" id="WP_007066024.1">
    <property type="nucleotide sequence ID" value="NZ_BBWO01000005.1"/>
</dbReference>
<comment type="subcellular location">
    <subcellularLocation>
        <location evidence="1">Membrane</location>
        <topology evidence="1">Multi-pass membrane protein</topology>
    </subcellularLocation>
</comment>
<dbReference type="EMBL" id="LC066397">
    <property type="protein sequence ID" value="BAT31468.1"/>
    <property type="molecule type" value="Genomic_DNA"/>
</dbReference>
<dbReference type="SUPFAM" id="SSF161111">
    <property type="entry name" value="Cation efflux protein transmembrane domain-like"/>
    <property type="match status" value="1"/>
</dbReference>
<protein>
    <submittedName>
        <fullName evidence="8">Putative cation efflux transporter protein, CDF family</fullName>
    </submittedName>
</protein>
<dbReference type="PANTHER" id="PTHR43840:SF15">
    <property type="entry name" value="MITOCHONDRIAL METAL TRANSPORTER 1-RELATED"/>
    <property type="match status" value="1"/>
</dbReference>
<keyword evidence="3 6" id="KW-0812">Transmembrane</keyword>
<evidence type="ECO:0000256" key="4">
    <source>
        <dbReference type="ARBA" id="ARBA00022989"/>
    </source>
</evidence>
<proteinExistence type="predicted"/>
<feature type="domain" description="Cation efflux protein transmembrane" evidence="7">
    <location>
        <begin position="16"/>
        <end position="207"/>
    </location>
</feature>
<evidence type="ECO:0000313" key="8">
    <source>
        <dbReference type="EMBL" id="BAT31468.1"/>
    </source>
</evidence>
<keyword evidence="2" id="KW-0813">Transport</keyword>
<feature type="transmembrane region" description="Helical" evidence="6">
    <location>
        <begin position="42"/>
        <end position="63"/>
    </location>
</feature>
<dbReference type="Gene3D" id="1.20.1510.10">
    <property type="entry name" value="Cation efflux protein transmembrane domain"/>
    <property type="match status" value="1"/>
</dbReference>
<dbReference type="GO" id="GO:0015086">
    <property type="term" value="F:cadmium ion transmembrane transporter activity"/>
    <property type="evidence" value="ECO:0007669"/>
    <property type="project" value="TreeGrafter"/>
</dbReference>
<dbReference type="Pfam" id="PF01545">
    <property type="entry name" value="Cation_efflux"/>
    <property type="match status" value="1"/>
</dbReference>
<dbReference type="InterPro" id="IPR027469">
    <property type="entry name" value="Cation_efflux_TMD_sf"/>
</dbReference>
<dbReference type="InterPro" id="IPR058533">
    <property type="entry name" value="Cation_efflux_TM"/>
</dbReference>
<name>A0A0P0ZA93_9HYPH</name>
<feature type="transmembrane region" description="Helical" evidence="6">
    <location>
        <begin position="188"/>
        <end position="209"/>
    </location>
</feature>